<feature type="transmembrane region" description="Helical" evidence="1">
    <location>
        <begin position="185"/>
        <end position="206"/>
    </location>
</feature>
<organism evidence="2 3">
    <name type="scientific">Anopheles farauti</name>
    <dbReference type="NCBI Taxonomy" id="69004"/>
    <lineage>
        <taxon>Eukaryota</taxon>
        <taxon>Metazoa</taxon>
        <taxon>Ecdysozoa</taxon>
        <taxon>Arthropoda</taxon>
        <taxon>Hexapoda</taxon>
        <taxon>Insecta</taxon>
        <taxon>Pterygota</taxon>
        <taxon>Neoptera</taxon>
        <taxon>Endopterygota</taxon>
        <taxon>Diptera</taxon>
        <taxon>Nematocera</taxon>
        <taxon>Culicoidea</taxon>
        <taxon>Culicidae</taxon>
        <taxon>Anophelinae</taxon>
        <taxon>Anopheles</taxon>
    </lineage>
</organism>
<keyword evidence="1" id="KW-1133">Transmembrane helix</keyword>
<dbReference type="Proteomes" id="UP000075886">
    <property type="component" value="Unassembled WGS sequence"/>
</dbReference>
<feature type="transmembrane region" description="Helical" evidence="1">
    <location>
        <begin position="237"/>
        <end position="256"/>
    </location>
</feature>
<reference evidence="3" key="1">
    <citation type="submission" date="2014-01" db="EMBL/GenBank/DDBJ databases">
        <title>The Genome Sequence of Anopheles farauti FAR1 (V2).</title>
        <authorList>
            <consortium name="The Broad Institute Genomics Platform"/>
            <person name="Neafsey D.E."/>
            <person name="Besansky N."/>
            <person name="Howell P."/>
            <person name="Walton C."/>
            <person name="Young S.K."/>
            <person name="Zeng Q."/>
            <person name="Gargeya S."/>
            <person name="Fitzgerald M."/>
            <person name="Haas B."/>
            <person name="Abouelleil A."/>
            <person name="Allen A.W."/>
            <person name="Alvarado L."/>
            <person name="Arachchi H.M."/>
            <person name="Berlin A.M."/>
            <person name="Chapman S.B."/>
            <person name="Gainer-Dewar J."/>
            <person name="Goldberg J."/>
            <person name="Griggs A."/>
            <person name="Gujja S."/>
            <person name="Hansen M."/>
            <person name="Howarth C."/>
            <person name="Imamovic A."/>
            <person name="Ireland A."/>
            <person name="Larimer J."/>
            <person name="McCowan C."/>
            <person name="Murphy C."/>
            <person name="Pearson M."/>
            <person name="Poon T.W."/>
            <person name="Priest M."/>
            <person name="Roberts A."/>
            <person name="Saif S."/>
            <person name="Shea T."/>
            <person name="Sisk P."/>
            <person name="Sykes S."/>
            <person name="Wortman J."/>
            <person name="Nusbaum C."/>
            <person name="Birren B."/>
        </authorList>
    </citation>
    <scope>NUCLEOTIDE SEQUENCE [LARGE SCALE GENOMIC DNA]</scope>
    <source>
        <strain evidence="3">FAR1</strain>
    </source>
</reference>
<proteinExistence type="predicted"/>
<keyword evidence="1" id="KW-0812">Transmembrane</keyword>
<evidence type="ECO:0000313" key="2">
    <source>
        <dbReference type="EnsemblMetazoa" id="AFAF020013-PA"/>
    </source>
</evidence>
<dbReference type="EMBL" id="AXCN02002080">
    <property type="status" value="NOT_ANNOTATED_CDS"/>
    <property type="molecule type" value="Genomic_DNA"/>
</dbReference>
<reference evidence="2" key="2">
    <citation type="submission" date="2020-05" db="UniProtKB">
        <authorList>
            <consortium name="EnsemblMetazoa"/>
        </authorList>
    </citation>
    <scope>IDENTIFICATION</scope>
    <source>
        <strain evidence="2">FAR1</strain>
    </source>
</reference>
<protein>
    <submittedName>
        <fullName evidence="2">Uncharacterized protein</fullName>
    </submittedName>
</protein>
<keyword evidence="3" id="KW-1185">Reference proteome</keyword>
<dbReference type="VEuPathDB" id="VectorBase:AFAF020013"/>
<sequence>MSLNHTARLTLLKRLHLPKPMLRRYTVYLSIELGLSWTEVAARPDDCIDCTAAQNRQATGNILMSLVVVSAVVVQSGPIEPSASVLVPLLVELVGDGSEDSAGDVRSLSPIRGTMWLLFSRLCSSGRTFPSQLGSGSSPVDVIVIVASGIGSSNHDTTSTVTRSYHRIAIWITGSLDARRARKDIYVGAVDVSATAGWFVLSVAVYEVELVDEWCGLAEKPSPPAIVFRPSRLPCHTFSVVALLLFAVVVGCVGKLDTRGKWKM</sequence>
<dbReference type="EnsemblMetazoa" id="AFAF020013-RA">
    <property type="protein sequence ID" value="AFAF020013-PA"/>
    <property type="gene ID" value="AFAF020013"/>
</dbReference>
<name>A0A182QZJ8_9DIPT</name>
<accession>A0A182QZJ8</accession>
<evidence type="ECO:0000313" key="3">
    <source>
        <dbReference type="Proteomes" id="UP000075886"/>
    </source>
</evidence>
<keyword evidence="1" id="KW-0472">Membrane</keyword>
<dbReference type="AlphaFoldDB" id="A0A182QZJ8"/>
<evidence type="ECO:0000256" key="1">
    <source>
        <dbReference type="SAM" id="Phobius"/>
    </source>
</evidence>